<organism evidence="1 2">
    <name type="scientific">Agrobacterium tumefaciens</name>
    <dbReference type="NCBI Taxonomy" id="358"/>
    <lineage>
        <taxon>Bacteria</taxon>
        <taxon>Pseudomonadati</taxon>
        <taxon>Pseudomonadota</taxon>
        <taxon>Alphaproteobacteria</taxon>
        <taxon>Hyphomicrobiales</taxon>
        <taxon>Rhizobiaceae</taxon>
        <taxon>Rhizobium/Agrobacterium group</taxon>
        <taxon>Agrobacterium</taxon>
        <taxon>Agrobacterium tumefaciens complex</taxon>
    </lineage>
</organism>
<dbReference type="RefSeq" id="WP_144030986.1">
    <property type="nucleotide sequence ID" value="NZ_CP042275.2"/>
</dbReference>
<proteinExistence type="predicted"/>
<protein>
    <submittedName>
        <fullName evidence="1">Uncharacterized protein</fullName>
    </submittedName>
</protein>
<dbReference type="EMBL" id="CP042275">
    <property type="protein sequence ID" value="QDY96032.1"/>
    <property type="molecule type" value="Genomic_DNA"/>
</dbReference>
<name>A0AAP9J7J1_AGRTU</name>
<gene>
    <name evidence="1" type="ORF">CG010_017730</name>
</gene>
<reference evidence="1 2" key="1">
    <citation type="journal article" date="2017" name="Genome Announc.">
        <title>Draft Genome Sequence of Agrobacterium tumefaciens Biovar 1 Strain 186, Isolated from Walnut.</title>
        <authorList>
            <person name="Poret-Peterson A.T."/>
            <person name="Bhatnagar S."/>
            <person name="McClean A.E."/>
            <person name="Kluepfel D.A."/>
        </authorList>
    </citation>
    <scope>NUCLEOTIDE SEQUENCE [LARGE SCALE GENOMIC DNA]</scope>
    <source>
        <strain evidence="1 2">186</strain>
    </source>
</reference>
<accession>A0AAP9J7J1</accession>
<sequence>MSISPGADPFTTIEAMEKIIVDISLASQFATAHSTIAARYRFLSVVWASATDGATKKHATKDDAIQPLTLITSVAPSIDYDYRKHVLSTAAIADRKKG</sequence>
<evidence type="ECO:0000313" key="1">
    <source>
        <dbReference type="EMBL" id="QDY96032.1"/>
    </source>
</evidence>
<dbReference type="Proteomes" id="UP000222296">
    <property type="component" value="Chromosome Linear"/>
</dbReference>
<dbReference type="AlphaFoldDB" id="A0AAP9J7J1"/>
<evidence type="ECO:0000313" key="2">
    <source>
        <dbReference type="Proteomes" id="UP000222296"/>
    </source>
</evidence>